<gene>
    <name evidence="1" type="ORF">NQ314_002112</name>
</gene>
<dbReference type="EMBL" id="JANEYF010000650">
    <property type="protein sequence ID" value="KAJ8968803.1"/>
    <property type="molecule type" value="Genomic_DNA"/>
</dbReference>
<dbReference type="AlphaFoldDB" id="A0AAV8ZT49"/>
<comment type="caution">
    <text evidence="1">The sequence shown here is derived from an EMBL/GenBank/DDBJ whole genome shotgun (WGS) entry which is preliminary data.</text>
</comment>
<dbReference type="Proteomes" id="UP001162156">
    <property type="component" value="Unassembled WGS sequence"/>
</dbReference>
<reference evidence="1" key="1">
    <citation type="journal article" date="2023" name="Insect Mol. Biol.">
        <title>Genome sequencing provides insights into the evolution of gene families encoding plant cell wall-degrading enzymes in longhorned beetles.</title>
        <authorList>
            <person name="Shin N.R."/>
            <person name="Okamura Y."/>
            <person name="Kirsch R."/>
            <person name="Pauchet Y."/>
        </authorList>
    </citation>
    <scope>NUCLEOTIDE SEQUENCE</scope>
    <source>
        <strain evidence="1">RBIC_L_NR</strain>
    </source>
</reference>
<protein>
    <submittedName>
        <fullName evidence="1">Uncharacterized protein</fullName>
    </submittedName>
</protein>
<evidence type="ECO:0000313" key="1">
    <source>
        <dbReference type="EMBL" id="KAJ8968803.1"/>
    </source>
</evidence>
<accession>A0AAV8ZT49</accession>
<keyword evidence="2" id="KW-1185">Reference proteome</keyword>
<evidence type="ECO:0000313" key="2">
    <source>
        <dbReference type="Proteomes" id="UP001162156"/>
    </source>
</evidence>
<name>A0AAV8ZT49_9CUCU</name>
<proteinExistence type="predicted"/>
<sequence>MNGPLLDGCRDPQYKKVSTKSCTLSCNTIANKFVELKNGDVFEIKNFCFNENNFVMLGFVYDKIGDLFVKPCRSSELDINVIKPKISLKCVPFNQFYRKLVVLRYNESDKEYVSFPMLHFK</sequence>
<organism evidence="1 2">
    <name type="scientific">Rhamnusium bicolor</name>
    <dbReference type="NCBI Taxonomy" id="1586634"/>
    <lineage>
        <taxon>Eukaryota</taxon>
        <taxon>Metazoa</taxon>
        <taxon>Ecdysozoa</taxon>
        <taxon>Arthropoda</taxon>
        <taxon>Hexapoda</taxon>
        <taxon>Insecta</taxon>
        <taxon>Pterygota</taxon>
        <taxon>Neoptera</taxon>
        <taxon>Endopterygota</taxon>
        <taxon>Coleoptera</taxon>
        <taxon>Polyphaga</taxon>
        <taxon>Cucujiformia</taxon>
        <taxon>Chrysomeloidea</taxon>
        <taxon>Cerambycidae</taxon>
        <taxon>Lepturinae</taxon>
        <taxon>Rhagiini</taxon>
        <taxon>Rhamnusium</taxon>
    </lineage>
</organism>